<dbReference type="EMBL" id="BORB01000014">
    <property type="protein sequence ID" value="GIN57665.1"/>
    <property type="molecule type" value="Genomic_DNA"/>
</dbReference>
<dbReference type="Pfam" id="PF13563">
    <property type="entry name" value="2_5_RNA_ligase2"/>
    <property type="match status" value="1"/>
</dbReference>
<comment type="caution">
    <text evidence="3">The sequence shown here is derived from an EMBL/GenBank/DDBJ whole genome shotgun (WGS) entry which is preliminary data.</text>
</comment>
<dbReference type="InterPro" id="IPR004175">
    <property type="entry name" value="RNA_CPDase"/>
</dbReference>
<dbReference type="RefSeq" id="WP_212966227.1">
    <property type="nucleotide sequence ID" value="NZ_BORB01000014.1"/>
</dbReference>
<evidence type="ECO:0000313" key="3">
    <source>
        <dbReference type="EMBL" id="GIN57665.1"/>
    </source>
</evidence>
<keyword evidence="1 2" id="KW-0378">Hydrolase</keyword>
<proteinExistence type="inferred from homology"/>
<dbReference type="Proteomes" id="UP000679950">
    <property type="component" value="Unassembled WGS sequence"/>
</dbReference>
<protein>
    <recommendedName>
        <fullName evidence="2">RNA 2',3'-cyclic phosphodiesterase</fullName>
        <shortName evidence="2">RNA 2',3'-CPDase</shortName>
        <ecNumber evidence="2">3.1.4.58</ecNumber>
    </recommendedName>
</protein>
<evidence type="ECO:0000256" key="2">
    <source>
        <dbReference type="HAMAP-Rule" id="MF_01940"/>
    </source>
</evidence>
<evidence type="ECO:0000256" key="1">
    <source>
        <dbReference type="ARBA" id="ARBA00022801"/>
    </source>
</evidence>
<dbReference type="NCBIfam" id="TIGR02258">
    <property type="entry name" value="2_5_ligase"/>
    <property type="match status" value="1"/>
</dbReference>
<dbReference type="PANTHER" id="PTHR35561">
    <property type="entry name" value="RNA 2',3'-CYCLIC PHOSPHODIESTERASE"/>
    <property type="match status" value="1"/>
</dbReference>
<accession>A0ABQ4KI72</accession>
<dbReference type="Gene3D" id="3.90.1140.10">
    <property type="entry name" value="Cyclic phosphodiesterase"/>
    <property type="match status" value="1"/>
</dbReference>
<dbReference type="HAMAP" id="MF_01940">
    <property type="entry name" value="RNA_CPDase"/>
    <property type="match status" value="1"/>
</dbReference>
<dbReference type="InterPro" id="IPR009097">
    <property type="entry name" value="Cyclic_Pdiesterase"/>
</dbReference>
<feature type="short sequence motif" description="HXTX 1" evidence="2">
    <location>
        <begin position="42"/>
        <end position="45"/>
    </location>
</feature>
<dbReference type="EC" id="3.1.4.58" evidence="2"/>
<gene>
    <name evidence="3" type="ORF">J8TS2_19840</name>
</gene>
<sequence>MAEHYFFALALPDPIKEELAVLSKNLQNTFPFKKWVHPADYHITLAFLGAAEKGKLESAIENIERNLFEFKAFHLEIPHLDTFGQRIFWAGLSESNALVGLQKMVHTSCQNAGFSLEERPFHPHITLARKWTGEQGLKKEQLISYYPSLSFLADEVVLYQTHPDKTPKYEKVKTFSLSHS</sequence>
<evidence type="ECO:0000313" key="4">
    <source>
        <dbReference type="Proteomes" id="UP000679950"/>
    </source>
</evidence>
<organism evidence="3 4">
    <name type="scientific">Lederbergia ruris</name>
    <dbReference type="NCBI Taxonomy" id="217495"/>
    <lineage>
        <taxon>Bacteria</taxon>
        <taxon>Bacillati</taxon>
        <taxon>Bacillota</taxon>
        <taxon>Bacilli</taxon>
        <taxon>Bacillales</taxon>
        <taxon>Bacillaceae</taxon>
        <taxon>Lederbergia</taxon>
    </lineage>
</organism>
<dbReference type="SUPFAM" id="SSF55144">
    <property type="entry name" value="LigT-like"/>
    <property type="match status" value="1"/>
</dbReference>
<feature type="active site" description="Proton acceptor" evidence="2">
    <location>
        <position position="124"/>
    </location>
</feature>
<feature type="short sequence motif" description="HXTX 2" evidence="2">
    <location>
        <begin position="124"/>
        <end position="127"/>
    </location>
</feature>
<comment type="catalytic activity">
    <reaction evidence="2">
        <text>a 3'-end 2',3'-cyclophospho-ribonucleotide-RNA + H2O = a 3'-end 2'-phospho-ribonucleotide-RNA + H(+)</text>
        <dbReference type="Rhea" id="RHEA:11828"/>
        <dbReference type="Rhea" id="RHEA-COMP:10464"/>
        <dbReference type="Rhea" id="RHEA-COMP:17353"/>
        <dbReference type="ChEBI" id="CHEBI:15377"/>
        <dbReference type="ChEBI" id="CHEBI:15378"/>
        <dbReference type="ChEBI" id="CHEBI:83064"/>
        <dbReference type="ChEBI" id="CHEBI:173113"/>
        <dbReference type="EC" id="3.1.4.58"/>
    </reaction>
</comment>
<reference evidence="3 4" key="1">
    <citation type="submission" date="2021-03" db="EMBL/GenBank/DDBJ databases">
        <title>Antimicrobial resistance genes in bacteria isolated from Japanese honey, and their potential for conferring macrolide and lincosamide resistance in the American foulbrood pathogen Paenibacillus larvae.</title>
        <authorList>
            <person name="Okamoto M."/>
            <person name="Kumagai M."/>
            <person name="Kanamori H."/>
            <person name="Takamatsu D."/>
        </authorList>
    </citation>
    <scope>NUCLEOTIDE SEQUENCE [LARGE SCALE GENOMIC DNA]</scope>
    <source>
        <strain evidence="3 4">J8TS2</strain>
    </source>
</reference>
<name>A0ABQ4KI72_9BACI</name>
<comment type="function">
    <text evidence="2">Hydrolyzes RNA 2',3'-cyclic phosphodiester to an RNA 2'-phosphomonoester.</text>
</comment>
<comment type="similarity">
    <text evidence="2">Belongs to the 2H phosphoesterase superfamily. ThpR family.</text>
</comment>
<dbReference type="PANTHER" id="PTHR35561:SF1">
    <property type="entry name" value="RNA 2',3'-CYCLIC PHOSPHODIESTERASE"/>
    <property type="match status" value="1"/>
</dbReference>
<feature type="active site" description="Proton donor" evidence="2">
    <location>
        <position position="42"/>
    </location>
</feature>
<keyword evidence="4" id="KW-1185">Reference proteome</keyword>